<keyword evidence="2 3" id="KW-0238">DNA-binding</keyword>
<comment type="caution">
    <text evidence="5">The sequence shown here is derived from an EMBL/GenBank/DDBJ whole genome shotgun (WGS) entry which is preliminary data.</text>
</comment>
<keyword evidence="6" id="KW-1185">Reference proteome</keyword>
<dbReference type="Gene3D" id="1.10.357.10">
    <property type="entry name" value="Tetracycline Repressor, domain 2"/>
    <property type="match status" value="1"/>
</dbReference>
<evidence type="ECO:0000256" key="3">
    <source>
        <dbReference type="PROSITE-ProRule" id="PRU00335"/>
    </source>
</evidence>
<dbReference type="Pfam" id="PF00440">
    <property type="entry name" value="TetR_N"/>
    <property type="match status" value="1"/>
</dbReference>
<evidence type="ECO:0000256" key="2">
    <source>
        <dbReference type="ARBA" id="ARBA00023125"/>
    </source>
</evidence>
<dbReference type="PROSITE" id="PS01081">
    <property type="entry name" value="HTH_TETR_1"/>
    <property type="match status" value="1"/>
</dbReference>
<dbReference type="GO" id="GO:0003677">
    <property type="term" value="F:DNA binding"/>
    <property type="evidence" value="ECO:0007669"/>
    <property type="project" value="UniProtKB-UniRule"/>
</dbReference>
<evidence type="ECO:0000313" key="5">
    <source>
        <dbReference type="EMBL" id="RKQ18688.1"/>
    </source>
</evidence>
<dbReference type="InterPro" id="IPR001647">
    <property type="entry name" value="HTH_TetR"/>
</dbReference>
<reference evidence="5 6" key="1">
    <citation type="journal article" date="2015" name="Antonie Van Leeuwenhoek">
        <title>Oceanobacillus bengalensis sp. nov., a bacterium isolated from seawater of the Bay of Bengal.</title>
        <authorList>
            <person name="Yongchang O."/>
            <person name="Xiang W."/>
            <person name="Wang G."/>
        </authorList>
    </citation>
    <scope>NUCLEOTIDE SEQUENCE [LARGE SCALE GENOMIC DNA]</scope>
    <source>
        <strain evidence="5 6">MCCC 1K00260</strain>
    </source>
</reference>
<keyword evidence="1" id="KW-0678">Repressor</keyword>
<gene>
    <name evidence="5" type="ORF">D8M05_00830</name>
</gene>
<name>A0A494Z8L9_9BACI</name>
<dbReference type="PANTHER" id="PTHR43479:SF22">
    <property type="entry name" value="TRANSCRIPTIONAL REGULATOR, TETR FAMILY"/>
    <property type="match status" value="1"/>
</dbReference>
<dbReference type="PRINTS" id="PR00455">
    <property type="entry name" value="HTHTETR"/>
</dbReference>
<evidence type="ECO:0000256" key="1">
    <source>
        <dbReference type="ARBA" id="ARBA00022491"/>
    </source>
</evidence>
<dbReference type="InterPro" id="IPR023772">
    <property type="entry name" value="DNA-bd_HTH_TetR-type_CS"/>
</dbReference>
<dbReference type="PROSITE" id="PS50977">
    <property type="entry name" value="HTH_TETR_2"/>
    <property type="match status" value="1"/>
</dbReference>
<dbReference type="RefSeq" id="WP_121127664.1">
    <property type="nucleotide sequence ID" value="NZ_JBHUFK010000020.1"/>
</dbReference>
<dbReference type="EMBL" id="RBZO01000001">
    <property type="protein sequence ID" value="RKQ18688.1"/>
    <property type="molecule type" value="Genomic_DNA"/>
</dbReference>
<dbReference type="PANTHER" id="PTHR43479">
    <property type="entry name" value="ACREF/ENVCD OPERON REPRESSOR-RELATED"/>
    <property type="match status" value="1"/>
</dbReference>
<organism evidence="5 6">
    <name type="scientific">Oceanobacillus bengalensis</name>
    <dbReference type="NCBI Taxonomy" id="1435466"/>
    <lineage>
        <taxon>Bacteria</taxon>
        <taxon>Bacillati</taxon>
        <taxon>Bacillota</taxon>
        <taxon>Bacilli</taxon>
        <taxon>Bacillales</taxon>
        <taxon>Bacillaceae</taxon>
        <taxon>Oceanobacillus</taxon>
    </lineage>
</organism>
<protein>
    <submittedName>
        <fullName evidence="5">TetR/AcrR family transcriptional regulator</fullName>
    </submittedName>
</protein>
<feature type="DNA-binding region" description="H-T-H motif" evidence="3">
    <location>
        <begin position="25"/>
        <end position="44"/>
    </location>
</feature>
<accession>A0A494Z8L9</accession>
<evidence type="ECO:0000259" key="4">
    <source>
        <dbReference type="PROSITE" id="PS50977"/>
    </source>
</evidence>
<sequence length="292" mass="34075">MNQKKKQIIDAAQKLFIKNGFNTTSIQDILNEAQIAKGTFYNYFSTKNECLMAIIERITEEITNDRIAIAYESDEDSESVFAQQLTVRFNIDKKHNLMALFSSVSISDDKDLKYFMSKQYFMELKWVAKRLVDLYGSRVEKYAIDHAITFLGILQQSTQIVKQLQPKTVNIEEMVQFALLRLRPIIHEQNTLGKVYFYENYFSHFLKNKKNNAELKAQIIDLLVDLKKTMEDAMDSKPVDYVDFLIEELLEENPRLFLLESVIISLNKAVEGAAYEHKVRKASSKIWHMIEK</sequence>
<evidence type="ECO:0000313" key="6">
    <source>
        <dbReference type="Proteomes" id="UP000281813"/>
    </source>
</evidence>
<dbReference type="InterPro" id="IPR050624">
    <property type="entry name" value="HTH-type_Tx_Regulator"/>
</dbReference>
<feature type="domain" description="HTH tetR-type" evidence="4">
    <location>
        <begin position="2"/>
        <end position="62"/>
    </location>
</feature>
<dbReference type="OrthoDB" id="9812993at2"/>
<proteinExistence type="predicted"/>
<dbReference type="Proteomes" id="UP000281813">
    <property type="component" value="Unassembled WGS sequence"/>
</dbReference>
<dbReference type="InterPro" id="IPR009057">
    <property type="entry name" value="Homeodomain-like_sf"/>
</dbReference>
<dbReference type="SUPFAM" id="SSF46689">
    <property type="entry name" value="Homeodomain-like"/>
    <property type="match status" value="1"/>
</dbReference>
<dbReference type="AlphaFoldDB" id="A0A494Z8L9"/>